<organism evidence="1 2">
    <name type="scientific">Armillaria luteobubalina</name>
    <dbReference type="NCBI Taxonomy" id="153913"/>
    <lineage>
        <taxon>Eukaryota</taxon>
        <taxon>Fungi</taxon>
        <taxon>Dikarya</taxon>
        <taxon>Basidiomycota</taxon>
        <taxon>Agaricomycotina</taxon>
        <taxon>Agaricomycetes</taxon>
        <taxon>Agaricomycetidae</taxon>
        <taxon>Agaricales</taxon>
        <taxon>Marasmiineae</taxon>
        <taxon>Physalacriaceae</taxon>
        <taxon>Armillaria</taxon>
    </lineage>
</organism>
<accession>A0AA39QGK9</accession>
<dbReference type="EMBL" id="JAUEPU010000005">
    <property type="protein sequence ID" value="KAK0501939.1"/>
    <property type="molecule type" value="Genomic_DNA"/>
</dbReference>
<evidence type="ECO:0000313" key="1">
    <source>
        <dbReference type="EMBL" id="KAK0501939.1"/>
    </source>
</evidence>
<sequence>MGQYWNIINIDRRESLAHMGKLGEVFWRDYTDVMALLAGSWAGCRIMCIGDYAEGCPSNVLTSEEIVGINRPNFHGFTCRYKEIRPTGWVDLRGKVLRNLTKHVYVRRDVVVKELKRNHRGDPADIGNIMLTNVCWSTDSDCTMMVDLSQGGWAGDRFDMVPLSSVEDGGEEWEDVTEDQVKLTRFALRGR</sequence>
<evidence type="ECO:0000313" key="2">
    <source>
        <dbReference type="Proteomes" id="UP001175228"/>
    </source>
</evidence>
<gene>
    <name evidence="1" type="ORF">EDD18DRAFT_677497</name>
</gene>
<comment type="caution">
    <text evidence="1">The sequence shown here is derived from an EMBL/GenBank/DDBJ whole genome shotgun (WGS) entry which is preliminary data.</text>
</comment>
<reference evidence="1" key="1">
    <citation type="submission" date="2023-06" db="EMBL/GenBank/DDBJ databases">
        <authorList>
            <consortium name="Lawrence Berkeley National Laboratory"/>
            <person name="Ahrendt S."/>
            <person name="Sahu N."/>
            <person name="Indic B."/>
            <person name="Wong-Bajracharya J."/>
            <person name="Merenyi Z."/>
            <person name="Ke H.-M."/>
            <person name="Monk M."/>
            <person name="Kocsube S."/>
            <person name="Drula E."/>
            <person name="Lipzen A."/>
            <person name="Balint B."/>
            <person name="Henrissat B."/>
            <person name="Andreopoulos B."/>
            <person name="Martin F.M."/>
            <person name="Harder C.B."/>
            <person name="Rigling D."/>
            <person name="Ford K.L."/>
            <person name="Foster G.D."/>
            <person name="Pangilinan J."/>
            <person name="Papanicolaou A."/>
            <person name="Barry K."/>
            <person name="LaButti K."/>
            <person name="Viragh M."/>
            <person name="Koriabine M."/>
            <person name="Yan M."/>
            <person name="Riley R."/>
            <person name="Champramary S."/>
            <person name="Plett K.L."/>
            <person name="Tsai I.J."/>
            <person name="Slot J."/>
            <person name="Sipos G."/>
            <person name="Plett J."/>
            <person name="Nagy L.G."/>
            <person name="Grigoriev I.V."/>
        </authorList>
    </citation>
    <scope>NUCLEOTIDE SEQUENCE</scope>
    <source>
        <strain evidence="1">HWK02</strain>
    </source>
</reference>
<proteinExistence type="predicted"/>
<keyword evidence="2" id="KW-1185">Reference proteome</keyword>
<name>A0AA39QGK9_9AGAR</name>
<dbReference type="AlphaFoldDB" id="A0AA39QGK9"/>
<dbReference type="Proteomes" id="UP001175228">
    <property type="component" value="Unassembled WGS sequence"/>
</dbReference>
<protein>
    <submittedName>
        <fullName evidence="1">Uncharacterized protein</fullName>
    </submittedName>
</protein>